<evidence type="ECO:0000313" key="2">
    <source>
        <dbReference type="Proteomes" id="UP000192573"/>
    </source>
</evidence>
<accession>A0A1V8P4F0</accession>
<comment type="caution">
    <text evidence="1">The sequence shown here is derived from an EMBL/GenBank/DDBJ whole genome shotgun (WGS) entry which is preliminary data.</text>
</comment>
<sequence length="97" mass="10887">MSNKVQVIFTFELVNRERKEVQGGVEVLDMVTASVESKGLNKECQLGPQHAYALILKRNSPGIIRFLTDEVKTSAGKFGFEMNTRSEEITETSDNIH</sequence>
<dbReference type="RefSeq" id="WP_080858630.1">
    <property type="nucleotide sequence ID" value="NZ_CP077405.1"/>
</dbReference>
<dbReference type="AlphaFoldDB" id="A0A1V8P4F0"/>
<dbReference type="Proteomes" id="UP000192573">
    <property type="component" value="Unassembled WGS sequence"/>
</dbReference>
<proteinExistence type="predicted"/>
<name>A0A1V8P4F0_CITBR</name>
<dbReference type="EMBL" id="NAEW01000001">
    <property type="protein sequence ID" value="OQM43566.1"/>
    <property type="molecule type" value="Genomic_DNA"/>
</dbReference>
<gene>
    <name evidence="1" type="ORF">BZK42_01370</name>
</gene>
<reference evidence="1 2" key="1">
    <citation type="submission" date="2017-03" db="EMBL/GenBank/DDBJ databases">
        <authorList>
            <person name="Afonso C.L."/>
            <person name="Miller P.J."/>
            <person name="Scott M.A."/>
            <person name="Spackman E."/>
            <person name="Goraichik I."/>
            <person name="Dimitrov K.M."/>
            <person name="Suarez D.L."/>
            <person name="Swayne D.E."/>
        </authorList>
    </citation>
    <scope>NUCLEOTIDE SEQUENCE [LARGE SCALE GENOMIC DNA]</scope>
    <source>
        <strain evidence="1 2">ATCC 51113</strain>
    </source>
</reference>
<organism evidence="1 2">
    <name type="scientific">Citrobacter braakii</name>
    <dbReference type="NCBI Taxonomy" id="57706"/>
    <lineage>
        <taxon>Bacteria</taxon>
        <taxon>Pseudomonadati</taxon>
        <taxon>Pseudomonadota</taxon>
        <taxon>Gammaproteobacteria</taxon>
        <taxon>Enterobacterales</taxon>
        <taxon>Enterobacteriaceae</taxon>
        <taxon>Citrobacter</taxon>
        <taxon>Citrobacter freundii complex</taxon>
    </lineage>
</organism>
<protein>
    <submittedName>
        <fullName evidence="1">Uncharacterized protein</fullName>
    </submittedName>
</protein>
<evidence type="ECO:0000313" key="1">
    <source>
        <dbReference type="EMBL" id="OQM43566.1"/>
    </source>
</evidence>